<accession>A0A367CIH9</accession>
<evidence type="ECO:0000313" key="2">
    <source>
        <dbReference type="Proteomes" id="UP000252797"/>
    </source>
</evidence>
<dbReference type="InterPro" id="IPR016977">
    <property type="entry name" value="ComGF"/>
</dbReference>
<dbReference type="Pfam" id="PF15980">
    <property type="entry name" value="ComGF"/>
    <property type="match status" value="1"/>
</dbReference>
<dbReference type="Proteomes" id="UP000252797">
    <property type="component" value="Unassembled WGS sequence"/>
</dbReference>
<proteinExistence type="predicted"/>
<gene>
    <name evidence="1" type="ORF">EA71_00465</name>
</gene>
<dbReference type="RefSeq" id="WP_081134883.1">
    <property type="nucleotide sequence ID" value="NZ_CP022930.1"/>
</dbReference>
<protein>
    <submittedName>
        <fullName evidence="1">Uncharacterized protein</fullName>
    </submittedName>
</protein>
<reference evidence="1 2" key="1">
    <citation type="submission" date="2015-06" db="EMBL/GenBank/DDBJ databases">
        <title>The Genome Sequence of Enterococcus durans 4EA1.</title>
        <authorList>
            <consortium name="The Broad Institute Genomics Platform"/>
            <consortium name="The Broad Institute Genome Sequencing Center for Infectious Disease"/>
            <person name="Earl A.M."/>
            <person name="Van Tyne D."/>
            <person name="Lebreton F."/>
            <person name="Saavedra J.T."/>
            <person name="Gilmore M.S."/>
            <person name="Manson Mcguire A."/>
            <person name="Clock S."/>
            <person name="Crupain M."/>
            <person name="Rangan U."/>
            <person name="Young S."/>
            <person name="Abouelleil A."/>
            <person name="Cao P."/>
            <person name="Chapman S.B."/>
            <person name="Griggs A."/>
            <person name="Priest M."/>
            <person name="Shea T."/>
            <person name="Wortman J."/>
            <person name="Nusbaum C."/>
            <person name="Birren B."/>
        </authorList>
    </citation>
    <scope>NUCLEOTIDE SEQUENCE [LARGE SCALE GENOMIC DNA]</scope>
    <source>
        <strain evidence="1 2">4EA1</strain>
    </source>
</reference>
<dbReference type="EMBL" id="LEPB01000001">
    <property type="protein sequence ID" value="RCA12258.1"/>
    <property type="molecule type" value="Genomic_DNA"/>
</dbReference>
<sequence>MRSSKNKPTFTLIECLISLVVLSSIFLSMTLLINQANQVNKYLQRKDQKEWLIFLVQFEEEIKHGENILVKDDCVYYEISDKAYSIEQYKNMIRKRGRNGGHQPMLTAVSTWIVKENETTVSFLISFENGEEYEGVWTKSKDGTA</sequence>
<evidence type="ECO:0000313" key="1">
    <source>
        <dbReference type="EMBL" id="RCA12258.1"/>
    </source>
</evidence>
<name>A0A367CIH9_9ENTE</name>
<dbReference type="STRING" id="53345.LIU_03605"/>
<comment type="caution">
    <text evidence="1">The sequence shown here is derived from an EMBL/GenBank/DDBJ whole genome shotgun (WGS) entry which is preliminary data.</text>
</comment>
<dbReference type="NCBIfam" id="NF041002">
    <property type="entry name" value="pilin_ComGF"/>
    <property type="match status" value="1"/>
</dbReference>
<dbReference type="AlphaFoldDB" id="A0A367CIH9"/>
<organism evidence="1 2">
    <name type="scientific">Enterococcus durans</name>
    <dbReference type="NCBI Taxonomy" id="53345"/>
    <lineage>
        <taxon>Bacteria</taxon>
        <taxon>Bacillati</taxon>
        <taxon>Bacillota</taxon>
        <taxon>Bacilli</taxon>
        <taxon>Lactobacillales</taxon>
        <taxon>Enterococcaceae</taxon>
        <taxon>Enterococcus</taxon>
    </lineage>
</organism>
<dbReference type="GeneID" id="56743099"/>